<proteinExistence type="predicted"/>
<dbReference type="EMBL" id="CYXO01000005">
    <property type="protein sequence ID" value="CUM92257.1"/>
    <property type="molecule type" value="Genomic_DNA"/>
</dbReference>
<evidence type="ECO:0000313" key="3">
    <source>
        <dbReference type="EMBL" id="CUN88534.1"/>
    </source>
</evidence>
<evidence type="ECO:0000313" key="8">
    <source>
        <dbReference type="Proteomes" id="UP000095439"/>
    </source>
</evidence>
<dbReference type="Proteomes" id="UP000095380">
    <property type="component" value="Unassembled WGS sequence"/>
</dbReference>
<dbReference type="GeneID" id="93138039"/>
<evidence type="ECO:0000313" key="1">
    <source>
        <dbReference type="EMBL" id="CUM92257.1"/>
    </source>
</evidence>
<dbReference type="InterPro" id="IPR038495">
    <property type="entry name" value="ATPase_E_C"/>
</dbReference>
<protein>
    <submittedName>
        <fullName evidence="2">V-type ATP synthase subunit E</fullName>
    </submittedName>
</protein>
<dbReference type="EMBL" id="JAAIOD010000004">
    <property type="protein sequence ID" value="NSE57443.1"/>
    <property type="molecule type" value="Genomic_DNA"/>
</dbReference>
<dbReference type="Proteomes" id="UP000724058">
    <property type="component" value="Unassembled WGS sequence"/>
</dbReference>
<reference evidence="6" key="4">
    <citation type="submission" date="2020-02" db="EMBL/GenBank/DDBJ databases">
        <authorList>
            <person name="Littmann E."/>
            <person name="Sorbara M."/>
        </authorList>
    </citation>
    <scope>NUCLEOTIDE SEQUENCE</scope>
    <source>
        <strain evidence="6">MSK.10.16</strain>
    </source>
</reference>
<dbReference type="Proteomes" id="UP000095439">
    <property type="component" value="Unassembled WGS sequence"/>
</dbReference>
<evidence type="ECO:0000313" key="10">
    <source>
        <dbReference type="Proteomes" id="UP000446719"/>
    </source>
</evidence>
<accession>A0A173ZQ58</accession>
<dbReference type="Proteomes" id="UP000472916">
    <property type="component" value="Unassembled WGS sequence"/>
</dbReference>
<evidence type="ECO:0000313" key="5">
    <source>
        <dbReference type="EMBL" id="MZK41050.1"/>
    </source>
</evidence>
<reference evidence="10 11" key="2">
    <citation type="journal article" date="2019" name="Nat. Med.">
        <title>A library of human gut bacterial isolates paired with longitudinal multiomics data enables mechanistic microbiome research.</title>
        <authorList>
            <person name="Poyet M."/>
            <person name="Groussin M."/>
            <person name="Gibbons S.M."/>
            <person name="Avila-Pacheco J."/>
            <person name="Jiang X."/>
            <person name="Kearney S.M."/>
            <person name="Perrotta A.R."/>
            <person name="Berdy B."/>
            <person name="Zhao S."/>
            <person name="Lieberman T.D."/>
            <person name="Swanson P.K."/>
            <person name="Smith M."/>
            <person name="Roesemann S."/>
            <person name="Alexander J.E."/>
            <person name="Rich S.A."/>
            <person name="Livny J."/>
            <person name="Vlamakis H."/>
            <person name="Clish C."/>
            <person name="Bullock K."/>
            <person name="Deik A."/>
            <person name="Scott J."/>
            <person name="Pierce K.A."/>
            <person name="Xavier R.J."/>
            <person name="Alm E.J."/>
        </authorList>
    </citation>
    <scope>NUCLEOTIDE SEQUENCE [LARGE SCALE GENOMIC DNA]</scope>
    <source>
        <strain evidence="5 11">BIOML-A6</strain>
        <strain evidence="4 10">BIOML-A7</strain>
    </source>
</reference>
<dbReference type="EMBL" id="CYYY01000005">
    <property type="protein sequence ID" value="CUN77375.1"/>
    <property type="molecule type" value="Genomic_DNA"/>
</dbReference>
<gene>
    <name evidence="3" type="ORF">ERS852408_01095</name>
    <name evidence="2" type="ORF">ERS852423_01411</name>
    <name evidence="1" type="ORF">ERS852573_01147</name>
    <name evidence="6" type="ORF">G4332_04785</name>
    <name evidence="5" type="ORF">GT528_04850</name>
    <name evidence="4" type="ORF">GT565_05135</name>
</gene>
<evidence type="ECO:0000313" key="7">
    <source>
        <dbReference type="Proteomes" id="UP000095380"/>
    </source>
</evidence>
<sequence length="195" mass="22361">MTNEEKITHIRTAAMEEARAEANAIVKQHEDALRSVFEQHQIEARRQSETRVRAESVTAKQQLNMAMSKAQLELKREMGKTQTELKTELFEEVQLKLLAFMRTEEYKEVLIRYIEKAAQFASGMAMTIYINPSDADKKTYLEERTGMTLTISKVDFIGGVRAVVPEKNVLVDYAFKGALENEYQKFQFRGGVKGE</sequence>
<dbReference type="EMBL" id="CYYM01000004">
    <property type="protein sequence ID" value="CUN88534.1"/>
    <property type="molecule type" value="Genomic_DNA"/>
</dbReference>
<reference evidence="6" key="3">
    <citation type="journal article" date="2020" name="Cell Host Microbe">
        <title>Functional and Genomic Variation between Human-Derived Isolates of Lachnospiraceae Reveals Inter- and Intra-Species Diversity.</title>
        <authorList>
            <person name="Sorbara M.T."/>
            <person name="Littmann E.R."/>
            <person name="Fontana E."/>
            <person name="Moody T.U."/>
            <person name="Kohout C.E."/>
            <person name="Gjonbalaj M."/>
            <person name="Eaton V."/>
            <person name="Seok R."/>
            <person name="Leiner I.M."/>
            <person name="Pamer E.G."/>
        </authorList>
    </citation>
    <scope>NUCLEOTIDE SEQUENCE</scope>
    <source>
        <strain evidence="6">MSK.10.16</strain>
    </source>
</reference>
<dbReference type="RefSeq" id="WP_022415201.1">
    <property type="nucleotide sequence ID" value="NZ_CABIWY010000005.1"/>
</dbReference>
<evidence type="ECO:0000313" key="2">
    <source>
        <dbReference type="EMBL" id="CUN77375.1"/>
    </source>
</evidence>
<evidence type="ECO:0000313" key="9">
    <source>
        <dbReference type="Proteomes" id="UP000095597"/>
    </source>
</evidence>
<dbReference type="EMBL" id="WWSC01000004">
    <property type="protein sequence ID" value="MZK41050.1"/>
    <property type="molecule type" value="Genomic_DNA"/>
</dbReference>
<evidence type="ECO:0000313" key="6">
    <source>
        <dbReference type="EMBL" id="NSE57443.1"/>
    </source>
</evidence>
<reference evidence="7 8" key="1">
    <citation type="submission" date="2015-09" db="EMBL/GenBank/DDBJ databases">
        <authorList>
            <consortium name="Pathogen Informatics"/>
        </authorList>
    </citation>
    <scope>NUCLEOTIDE SEQUENCE [LARGE SCALE GENOMIC DNA]</scope>
    <source>
        <strain evidence="3 7">2789STDY5608851</strain>
        <strain evidence="2 8">2789STDY5608866</strain>
        <strain evidence="1 9">2789STDY5834961</strain>
    </source>
</reference>
<dbReference type="Proteomes" id="UP000446719">
    <property type="component" value="Unassembled WGS sequence"/>
</dbReference>
<dbReference type="EMBL" id="WWSB01000004">
    <property type="protein sequence ID" value="MZK17507.1"/>
    <property type="molecule type" value="Genomic_DNA"/>
</dbReference>
<dbReference type="OrthoDB" id="1768593at2"/>
<organism evidence="2 8">
    <name type="scientific">Dorea longicatena</name>
    <dbReference type="NCBI Taxonomy" id="88431"/>
    <lineage>
        <taxon>Bacteria</taxon>
        <taxon>Bacillati</taxon>
        <taxon>Bacillota</taxon>
        <taxon>Clostridia</taxon>
        <taxon>Lachnospirales</taxon>
        <taxon>Lachnospiraceae</taxon>
        <taxon>Dorea</taxon>
    </lineage>
</organism>
<evidence type="ECO:0000313" key="4">
    <source>
        <dbReference type="EMBL" id="MZK17507.1"/>
    </source>
</evidence>
<dbReference type="Gene3D" id="3.30.2320.30">
    <property type="entry name" value="ATP synthase, E subunit, C-terminal"/>
    <property type="match status" value="1"/>
</dbReference>
<dbReference type="AlphaFoldDB" id="A0A173ZQ58"/>
<name>A0A173ZQ58_9FIRM</name>
<dbReference type="Proteomes" id="UP000095597">
    <property type="component" value="Unassembled WGS sequence"/>
</dbReference>
<evidence type="ECO:0000313" key="11">
    <source>
        <dbReference type="Proteomes" id="UP000472916"/>
    </source>
</evidence>
<dbReference type="SUPFAM" id="SSF160527">
    <property type="entry name" value="V-type ATPase subunit E-like"/>
    <property type="match status" value="1"/>
</dbReference>